<feature type="chain" id="PRO_5036997165" description="Lipoprotein SmpA/OmlA domain-containing protein" evidence="1">
    <location>
        <begin position="22"/>
        <end position="118"/>
    </location>
</feature>
<proteinExistence type="predicted"/>
<feature type="signal peptide" evidence="1">
    <location>
        <begin position="1"/>
        <end position="21"/>
    </location>
</feature>
<name>A0A916UUJ5_9BURK</name>
<organism evidence="2 3">
    <name type="scientific">Undibacterium terreum</name>
    <dbReference type="NCBI Taxonomy" id="1224302"/>
    <lineage>
        <taxon>Bacteria</taxon>
        <taxon>Pseudomonadati</taxon>
        <taxon>Pseudomonadota</taxon>
        <taxon>Betaproteobacteria</taxon>
        <taxon>Burkholderiales</taxon>
        <taxon>Oxalobacteraceae</taxon>
        <taxon>Undibacterium</taxon>
    </lineage>
</organism>
<sequence>MKRVWTHVAPLVCAAALAACATTPKGEIVDAEVARVSVPLALSSIVSGTSTRADVMAALGRTKTIRFDSGFEIWLYYQDGQSGRQVPADEFVVLFAPSGVVAKTRVRPSAPALGNLTK</sequence>
<dbReference type="AlphaFoldDB" id="A0A916UUJ5"/>
<accession>A0A916UUJ5</accession>
<dbReference type="RefSeq" id="WP_188567916.1">
    <property type="nucleotide sequence ID" value="NZ_BMED01000004.1"/>
</dbReference>
<keyword evidence="1" id="KW-0732">Signal</keyword>
<dbReference type="EMBL" id="BMED01000004">
    <property type="protein sequence ID" value="GGC89180.1"/>
    <property type="molecule type" value="Genomic_DNA"/>
</dbReference>
<reference evidence="2" key="2">
    <citation type="submission" date="2020-09" db="EMBL/GenBank/DDBJ databases">
        <authorList>
            <person name="Sun Q."/>
            <person name="Zhou Y."/>
        </authorList>
    </citation>
    <scope>NUCLEOTIDE SEQUENCE</scope>
    <source>
        <strain evidence="2">CGMCC 1.10998</strain>
    </source>
</reference>
<dbReference type="Proteomes" id="UP000637423">
    <property type="component" value="Unassembled WGS sequence"/>
</dbReference>
<keyword evidence="3" id="KW-1185">Reference proteome</keyword>
<comment type="caution">
    <text evidence="2">The sequence shown here is derived from an EMBL/GenBank/DDBJ whole genome shotgun (WGS) entry which is preliminary data.</text>
</comment>
<reference evidence="2" key="1">
    <citation type="journal article" date="2014" name="Int. J. Syst. Evol. Microbiol.">
        <title>Complete genome sequence of Corynebacterium casei LMG S-19264T (=DSM 44701T), isolated from a smear-ripened cheese.</title>
        <authorList>
            <consortium name="US DOE Joint Genome Institute (JGI-PGF)"/>
            <person name="Walter F."/>
            <person name="Albersmeier A."/>
            <person name="Kalinowski J."/>
            <person name="Ruckert C."/>
        </authorList>
    </citation>
    <scope>NUCLEOTIDE SEQUENCE</scope>
    <source>
        <strain evidence="2">CGMCC 1.10998</strain>
    </source>
</reference>
<evidence type="ECO:0000313" key="2">
    <source>
        <dbReference type="EMBL" id="GGC89180.1"/>
    </source>
</evidence>
<evidence type="ECO:0000313" key="3">
    <source>
        <dbReference type="Proteomes" id="UP000637423"/>
    </source>
</evidence>
<gene>
    <name evidence="2" type="ORF">GCM10011396_40480</name>
</gene>
<dbReference type="PROSITE" id="PS51257">
    <property type="entry name" value="PROKAR_LIPOPROTEIN"/>
    <property type="match status" value="1"/>
</dbReference>
<evidence type="ECO:0008006" key="4">
    <source>
        <dbReference type="Google" id="ProtNLM"/>
    </source>
</evidence>
<evidence type="ECO:0000256" key="1">
    <source>
        <dbReference type="SAM" id="SignalP"/>
    </source>
</evidence>
<protein>
    <recommendedName>
        <fullName evidence="4">Lipoprotein SmpA/OmlA domain-containing protein</fullName>
    </recommendedName>
</protein>